<dbReference type="Proteomes" id="UP000235145">
    <property type="component" value="Unassembled WGS sequence"/>
</dbReference>
<gene>
    <name evidence="1" type="ORF">LSAT_V11C900470140</name>
</gene>
<evidence type="ECO:0000313" key="1">
    <source>
        <dbReference type="EMBL" id="KAJ0186541.1"/>
    </source>
</evidence>
<name>A0A9R1UG48_LACSA</name>
<dbReference type="AlphaFoldDB" id="A0A9R1UG48"/>
<organism evidence="1 2">
    <name type="scientific">Lactuca sativa</name>
    <name type="common">Garden lettuce</name>
    <dbReference type="NCBI Taxonomy" id="4236"/>
    <lineage>
        <taxon>Eukaryota</taxon>
        <taxon>Viridiplantae</taxon>
        <taxon>Streptophyta</taxon>
        <taxon>Embryophyta</taxon>
        <taxon>Tracheophyta</taxon>
        <taxon>Spermatophyta</taxon>
        <taxon>Magnoliopsida</taxon>
        <taxon>eudicotyledons</taxon>
        <taxon>Gunneridae</taxon>
        <taxon>Pentapetalae</taxon>
        <taxon>asterids</taxon>
        <taxon>campanulids</taxon>
        <taxon>Asterales</taxon>
        <taxon>Asteraceae</taxon>
        <taxon>Cichorioideae</taxon>
        <taxon>Cichorieae</taxon>
        <taxon>Lactucinae</taxon>
        <taxon>Lactuca</taxon>
    </lineage>
</organism>
<sequence length="113" mass="12763">MDDFHNPRVQIRVTDFRFQFQNSERKCRLGNQSVTHSITSEPFFEVKSISKSSSAVLNFSENCTSKLLQPYLDGIVGKLIVLLQGALTALASVADSSQVLFIFIFSHQLVYFL</sequence>
<dbReference type="EMBL" id="NBSK02000009">
    <property type="protein sequence ID" value="KAJ0186541.1"/>
    <property type="molecule type" value="Genomic_DNA"/>
</dbReference>
<reference evidence="1 2" key="1">
    <citation type="journal article" date="2017" name="Nat. Commun.">
        <title>Genome assembly with in vitro proximity ligation data and whole-genome triplication in lettuce.</title>
        <authorList>
            <person name="Reyes-Chin-Wo S."/>
            <person name="Wang Z."/>
            <person name="Yang X."/>
            <person name="Kozik A."/>
            <person name="Arikit S."/>
            <person name="Song C."/>
            <person name="Xia L."/>
            <person name="Froenicke L."/>
            <person name="Lavelle D.O."/>
            <person name="Truco M.J."/>
            <person name="Xia R."/>
            <person name="Zhu S."/>
            <person name="Xu C."/>
            <person name="Xu H."/>
            <person name="Xu X."/>
            <person name="Cox K."/>
            <person name="Korf I."/>
            <person name="Meyers B.C."/>
            <person name="Michelmore R.W."/>
        </authorList>
    </citation>
    <scope>NUCLEOTIDE SEQUENCE [LARGE SCALE GENOMIC DNA]</scope>
    <source>
        <strain evidence="2">cv. Salinas</strain>
        <tissue evidence="1">Seedlings</tissue>
    </source>
</reference>
<comment type="caution">
    <text evidence="1">The sequence shown here is derived from an EMBL/GenBank/DDBJ whole genome shotgun (WGS) entry which is preliminary data.</text>
</comment>
<proteinExistence type="predicted"/>
<protein>
    <submittedName>
        <fullName evidence="1">Uncharacterized protein</fullName>
    </submittedName>
</protein>
<evidence type="ECO:0000313" key="2">
    <source>
        <dbReference type="Proteomes" id="UP000235145"/>
    </source>
</evidence>
<accession>A0A9R1UG48</accession>
<dbReference type="InterPro" id="IPR011989">
    <property type="entry name" value="ARM-like"/>
</dbReference>
<keyword evidence="2" id="KW-1185">Reference proteome</keyword>
<dbReference type="Gene3D" id="1.25.10.10">
    <property type="entry name" value="Leucine-rich Repeat Variant"/>
    <property type="match status" value="1"/>
</dbReference>